<keyword evidence="3 9" id="KW-0963">Cytoplasm</keyword>
<reference evidence="10 11" key="1">
    <citation type="submission" date="2024-02" db="EMBL/GenBank/DDBJ databases">
        <authorList>
            <person name="Daric V."/>
            <person name="Darras S."/>
        </authorList>
    </citation>
    <scope>NUCLEOTIDE SEQUENCE [LARGE SCALE GENOMIC DNA]</scope>
</reference>
<evidence type="ECO:0000256" key="2">
    <source>
        <dbReference type="ARBA" id="ARBA00009056"/>
    </source>
</evidence>
<gene>
    <name evidence="10" type="ORF">CVLEPA_LOCUS18177</name>
</gene>
<keyword evidence="7 9" id="KW-0819">tRNA processing</keyword>
<comment type="similarity">
    <text evidence="2 9">Belongs to the TRM44 family.</text>
</comment>
<dbReference type="EC" id="2.1.1.211" evidence="9"/>
<evidence type="ECO:0000256" key="4">
    <source>
        <dbReference type="ARBA" id="ARBA00022603"/>
    </source>
</evidence>
<keyword evidence="6 9" id="KW-0949">S-adenosyl-L-methionine</keyword>
<protein>
    <recommendedName>
        <fullName evidence="9">tRNA (uracil-O(2)-)-methyltransferase</fullName>
        <ecNumber evidence="9">2.1.1.211</ecNumber>
    </recommendedName>
</protein>
<evidence type="ECO:0000256" key="8">
    <source>
        <dbReference type="ARBA" id="ARBA00047957"/>
    </source>
</evidence>
<comment type="catalytic activity">
    <reaction evidence="8 9">
        <text>uridine(44) in tRNA(Ser) + S-adenosyl-L-methionine = 2'-O-methyluridine(44) in tRNA(Ser) + S-adenosyl-L-homocysteine + H(+)</text>
        <dbReference type="Rhea" id="RHEA:43100"/>
        <dbReference type="Rhea" id="RHEA-COMP:10339"/>
        <dbReference type="Rhea" id="RHEA-COMP:10340"/>
        <dbReference type="ChEBI" id="CHEBI:15378"/>
        <dbReference type="ChEBI" id="CHEBI:57856"/>
        <dbReference type="ChEBI" id="CHEBI:59789"/>
        <dbReference type="ChEBI" id="CHEBI:65315"/>
        <dbReference type="ChEBI" id="CHEBI:74478"/>
        <dbReference type="EC" id="2.1.1.211"/>
    </reaction>
</comment>
<evidence type="ECO:0000256" key="3">
    <source>
        <dbReference type="ARBA" id="ARBA00022490"/>
    </source>
</evidence>
<evidence type="ECO:0000256" key="6">
    <source>
        <dbReference type="ARBA" id="ARBA00022691"/>
    </source>
</evidence>
<dbReference type="Pfam" id="PF07757">
    <property type="entry name" value="AdoMet_MTase"/>
    <property type="match status" value="1"/>
</dbReference>
<accession>A0ABP0G301</accession>
<evidence type="ECO:0000256" key="9">
    <source>
        <dbReference type="RuleBase" id="RU368004"/>
    </source>
</evidence>
<sequence>MWAMAEFLDSNILLMDVCVSGVGMYWDELSSLPTAGEAAHFQNALRVWIDRPNVCNKMISCSKTEDIAMTTIDGEAGNGLMTSDLKEFVQSLPQITPRCSKCGALTSCVNFVHSSEKSYFVRKLVPRRPDCYLSNYELVLSSRNSFLFVPLQTETFYPDHVYDIYVVIYGDCDVDHVKDNSNDERKQSENSNFLSAYSLVLDKQIVDSNKTDNASQGAMKRACYVTSQWVSQKLLPTLSKWCDEESAKLGEKKPTFPPSLSLIDKEKYTLLYNSLKFKYGREISKIWPEVTDPQKYVYEDVAIAAYLLVLWEQEREESGKEEKQSFIDLGCGNGLLVHLLTSEGHPGKGVDIRRRKIWSIYGSETDLEEATVTPDNLTLVSGYDWLLGNHSDELTPWIPVMAMRSNYDTRYWVLPCCFFDFYGKYERTQSTVGQYEDYLMFVASVGKKCGFDIQEDVMRIPSTKRVCMVGMGRSYREREHSAWMDRVNEFTTGRRDDEFAARPREERVRNCTKIDRGIQHTVVMTISNHLLKTSRAGEACRTWNRGGELKLSDAVELLSDSLRSNLKNECGGLQTLLRNYNQVFEISAGSVQLRDWSVEERAPRKRKRLNSMKCLRTKPCWFEVNHPDGCPRSAQSCTFLHHNETK</sequence>
<keyword evidence="4 9" id="KW-0489">Methyltransferase</keyword>
<proteinExistence type="inferred from homology"/>
<evidence type="ECO:0000313" key="11">
    <source>
        <dbReference type="Proteomes" id="UP001642483"/>
    </source>
</evidence>
<evidence type="ECO:0000256" key="7">
    <source>
        <dbReference type="ARBA" id="ARBA00022694"/>
    </source>
</evidence>
<dbReference type="InterPro" id="IPR011671">
    <property type="entry name" value="tRNA_uracil_MeTrfase"/>
</dbReference>
<comment type="subcellular location">
    <subcellularLocation>
        <location evidence="1 9">Cytoplasm</location>
    </subcellularLocation>
</comment>
<comment type="function">
    <text evidence="9">Adenosyl-L-methionine (AdoMet)-dependent tRNA (uracil-O(2)-)-methyltransferase.</text>
</comment>
<dbReference type="EMBL" id="CAWYQH010000102">
    <property type="protein sequence ID" value="CAK8686225.1"/>
    <property type="molecule type" value="Genomic_DNA"/>
</dbReference>
<keyword evidence="11" id="KW-1185">Reference proteome</keyword>
<name>A0ABP0G301_CLALP</name>
<evidence type="ECO:0000256" key="5">
    <source>
        <dbReference type="ARBA" id="ARBA00022679"/>
    </source>
</evidence>
<dbReference type="PANTHER" id="PTHR21210:SF0">
    <property type="entry name" value="TRNA (URACIL-O(2)-)-METHYLTRANSFERASE-RELATED"/>
    <property type="match status" value="1"/>
</dbReference>
<dbReference type="Proteomes" id="UP001642483">
    <property type="component" value="Unassembled WGS sequence"/>
</dbReference>
<keyword evidence="5 9" id="KW-0808">Transferase</keyword>
<organism evidence="10 11">
    <name type="scientific">Clavelina lepadiformis</name>
    <name type="common">Light-bulb sea squirt</name>
    <name type="synonym">Ascidia lepadiformis</name>
    <dbReference type="NCBI Taxonomy" id="159417"/>
    <lineage>
        <taxon>Eukaryota</taxon>
        <taxon>Metazoa</taxon>
        <taxon>Chordata</taxon>
        <taxon>Tunicata</taxon>
        <taxon>Ascidiacea</taxon>
        <taxon>Aplousobranchia</taxon>
        <taxon>Clavelinidae</taxon>
        <taxon>Clavelina</taxon>
    </lineage>
</organism>
<comment type="caution">
    <text evidence="10">The sequence shown here is derived from an EMBL/GenBank/DDBJ whole genome shotgun (WGS) entry which is preliminary data.</text>
</comment>
<dbReference type="PANTHER" id="PTHR21210">
    <property type="entry name" value="TRNA (URACIL-O(2)-)-METHYLTRANSFERASE-RELATED"/>
    <property type="match status" value="1"/>
</dbReference>
<evidence type="ECO:0000313" key="10">
    <source>
        <dbReference type="EMBL" id="CAK8686225.1"/>
    </source>
</evidence>
<evidence type="ECO:0000256" key="1">
    <source>
        <dbReference type="ARBA" id="ARBA00004496"/>
    </source>
</evidence>